<evidence type="ECO:0000256" key="2">
    <source>
        <dbReference type="SAM" id="Phobius"/>
    </source>
</evidence>
<feature type="transmembrane region" description="Helical" evidence="2">
    <location>
        <begin position="275"/>
        <end position="296"/>
    </location>
</feature>
<feature type="transmembrane region" description="Helical" evidence="2">
    <location>
        <begin position="156"/>
        <end position="175"/>
    </location>
</feature>
<dbReference type="InterPro" id="IPR052734">
    <property type="entry name" value="Nod_factor_acetyltransferase"/>
</dbReference>
<feature type="region of interest" description="Disordered" evidence="1">
    <location>
        <begin position="349"/>
        <end position="382"/>
    </location>
</feature>
<sequence>MVTSSLTRQVSRKAWVDVAKGIAILLVVTYHASLYLAKSGGLLGMPWIMKAPLELFPMPAFFVLAGMLSARTLGFTFSDLWRRRVLPMLYLYAVWSVIRFIFYIVIPGANAEVGDLPANSPITLALIFLWPSSSYWFLYALALFTVAAWAIRRVPVAVQVAVTAVLCAVTTSGLLDTQNVGWNRVIGLFIFYVVGVHFAKQIFEGVARVRVWFLPIALVVFGGYVGALIFLGLRDVPGAALIGQLLAVVVGFSFAQLIAPLRVTAFLARWGSLSLYIYLYHLFLIVPVATIVGLIGWTGPRWAGFLVQAALTLAAIEFAVLMMKLTGRFKWLYLPPRSWVRSPVRPAAAAEPASAPRDESAPSAVPAPETAPAVPQTRKDRS</sequence>
<feature type="transmembrane region" description="Helical" evidence="2">
    <location>
        <begin position="56"/>
        <end position="77"/>
    </location>
</feature>
<feature type="transmembrane region" description="Helical" evidence="2">
    <location>
        <begin position="239"/>
        <end position="263"/>
    </location>
</feature>
<accession>A0ABN2S9J6</accession>
<reference evidence="4 5" key="1">
    <citation type="journal article" date="2019" name="Int. J. Syst. Evol. Microbiol.">
        <title>The Global Catalogue of Microorganisms (GCM) 10K type strain sequencing project: providing services to taxonomists for standard genome sequencing and annotation.</title>
        <authorList>
            <consortium name="The Broad Institute Genomics Platform"/>
            <consortium name="The Broad Institute Genome Sequencing Center for Infectious Disease"/>
            <person name="Wu L."/>
            <person name="Ma J."/>
        </authorList>
    </citation>
    <scope>NUCLEOTIDE SEQUENCE [LARGE SCALE GENOMIC DNA]</scope>
    <source>
        <strain evidence="4 5">JCM 14902</strain>
    </source>
</reference>
<feature type="transmembrane region" description="Helical" evidence="2">
    <location>
        <begin position="126"/>
        <end position="149"/>
    </location>
</feature>
<feature type="transmembrane region" description="Helical" evidence="2">
    <location>
        <begin position="89"/>
        <end position="106"/>
    </location>
</feature>
<gene>
    <name evidence="4" type="ORF">GCM10009777_15620</name>
</gene>
<feature type="domain" description="Acyltransferase 3" evidence="3">
    <location>
        <begin position="14"/>
        <end position="321"/>
    </location>
</feature>
<dbReference type="RefSeq" id="WP_344060147.1">
    <property type="nucleotide sequence ID" value="NZ_BAAAOH010000001.1"/>
</dbReference>
<name>A0ABN2S9J6_9MICO</name>
<dbReference type="Pfam" id="PF01757">
    <property type="entry name" value="Acyl_transf_3"/>
    <property type="match status" value="1"/>
</dbReference>
<dbReference type="PANTHER" id="PTHR37312:SF1">
    <property type="entry name" value="MEMBRANE-BOUND ACYLTRANSFERASE YKRP-RELATED"/>
    <property type="match status" value="1"/>
</dbReference>
<evidence type="ECO:0000259" key="3">
    <source>
        <dbReference type="Pfam" id="PF01757"/>
    </source>
</evidence>
<keyword evidence="2" id="KW-0472">Membrane</keyword>
<keyword evidence="2" id="KW-0812">Transmembrane</keyword>
<proteinExistence type="predicted"/>
<evidence type="ECO:0000313" key="4">
    <source>
        <dbReference type="EMBL" id="GAA1982717.1"/>
    </source>
</evidence>
<feature type="transmembrane region" description="Helical" evidence="2">
    <location>
        <begin position="14"/>
        <end position="36"/>
    </location>
</feature>
<dbReference type="EMBL" id="BAAAOH010000001">
    <property type="protein sequence ID" value="GAA1982717.1"/>
    <property type="molecule type" value="Genomic_DNA"/>
</dbReference>
<evidence type="ECO:0000256" key="1">
    <source>
        <dbReference type="SAM" id="MobiDB-lite"/>
    </source>
</evidence>
<dbReference type="PANTHER" id="PTHR37312">
    <property type="entry name" value="MEMBRANE-BOUND ACYLTRANSFERASE YKRP-RELATED"/>
    <property type="match status" value="1"/>
</dbReference>
<comment type="caution">
    <text evidence="4">The sequence shown here is derived from an EMBL/GenBank/DDBJ whole genome shotgun (WGS) entry which is preliminary data.</text>
</comment>
<keyword evidence="2" id="KW-1133">Transmembrane helix</keyword>
<keyword evidence="5" id="KW-1185">Reference proteome</keyword>
<evidence type="ECO:0000313" key="5">
    <source>
        <dbReference type="Proteomes" id="UP001500326"/>
    </source>
</evidence>
<feature type="transmembrane region" description="Helical" evidence="2">
    <location>
        <begin position="302"/>
        <end position="323"/>
    </location>
</feature>
<dbReference type="Proteomes" id="UP001500326">
    <property type="component" value="Unassembled WGS sequence"/>
</dbReference>
<organism evidence="4 5">
    <name type="scientific">Microbacterium pumilum</name>
    <dbReference type="NCBI Taxonomy" id="344165"/>
    <lineage>
        <taxon>Bacteria</taxon>
        <taxon>Bacillati</taxon>
        <taxon>Actinomycetota</taxon>
        <taxon>Actinomycetes</taxon>
        <taxon>Micrococcales</taxon>
        <taxon>Microbacteriaceae</taxon>
        <taxon>Microbacterium</taxon>
    </lineage>
</organism>
<dbReference type="InterPro" id="IPR002656">
    <property type="entry name" value="Acyl_transf_3_dom"/>
</dbReference>
<feature type="compositionally biased region" description="Low complexity" evidence="1">
    <location>
        <begin position="349"/>
        <end position="375"/>
    </location>
</feature>
<feature type="transmembrane region" description="Helical" evidence="2">
    <location>
        <begin position="211"/>
        <end position="233"/>
    </location>
</feature>
<protein>
    <recommendedName>
        <fullName evidence="3">Acyltransferase 3 domain-containing protein</fullName>
    </recommendedName>
</protein>
<feature type="transmembrane region" description="Helical" evidence="2">
    <location>
        <begin position="181"/>
        <end position="199"/>
    </location>
</feature>